<evidence type="ECO:0000256" key="2">
    <source>
        <dbReference type="SAM" id="Phobius"/>
    </source>
</evidence>
<proteinExistence type="predicted"/>
<dbReference type="EMBL" id="AWUE01016274">
    <property type="protein sequence ID" value="OMO93289.1"/>
    <property type="molecule type" value="Genomic_DNA"/>
</dbReference>
<evidence type="ECO:0000313" key="4">
    <source>
        <dbReference type="Proteomes" id="UP000187203"/>
    </source>
</evidence>
<organism evidence="3 4">
    <name type="scientific">Corchorus olitorius</name>
    <dbReference type="NCBI Taxonomy" id="93759"/>
    <lineage>
        <taxon>Eukaryota</taxon>
        <taxon>Viridiplantae</taxon>
        <taxon>Streptophyta</taxon>
        <taxon>Embryophyta</taxon>
        <taxon>Tracheophyta</taxon>
        <taxon>Spermatophyta</taxon>
        <taxon>Magnoliopsida</taxon>
        <taxon>eudicotyledons</taxon>
        <taxon>Gunneridae</taxon>
        <taxon>Pentapetalae</taxon>
        <taxon>rosids</taxon>
        <taxon>malvids</taxon>
        <taxon>Malvales</taxon>
        <taxon>Malvaceae</taxon>
        <taxon>Grewioideae</taxon>
        <taxon>Apeibeae</taxon>
        <taxon>Corchorus</taxon>
    </lineage>
</organism>
<name>A0A1R3JEM9_9ROSI</name>
<gene>
    <name evidence="3" type="ORF">COLO4_16989</name>
</gene>
<evidence type="ECO:0000256" key="1">
    <source>
        <dbReference type="SAM" id="MobiDB-lite"/>
    </source>
</evidence>
<keyword evidence="4" id="KW-1185">Reference proteome</keyword>
<accession>A0A1R3JEM9</accession>
<feature type="transmembrane region" description="Helical" evidence="2">
    <location>
        <begin position="44"/>
        <end position="65"/>
    </location>
</feature>
<dbReference type="Proteomes" id="UP000187203">
    <property type="component" value="Unassembled WGS sequence"/>
</dbReference>
<keyword evidence="2" id="KW-0472">Membrane</keyword>
<evidence type="ECO:0000313" key="3">
    <source>
        <dbReference type="EMBL" id="OMO93289.1"/>
    </source>
</evidence>
<keyword evidence="2" id="KW-1133">Transmembrane helix</keyword>
<dbReference type="AlphaFoldDB" id="A0A1R3JEM9"/>
<sequence length="67" mass="7281">MVTTSRLDPSASMESSDKDGRCCACRRFLSTILIRPSRNGRGRIVFIAVTNISDAFAVIALIAVVNH</sequence>
<protein>
    <submittedName>
        <fullName evidence="3">Uncharacterized protein</fullName>
    </submittedName>
</protein>
<keyword evidence="2" id="KW-0812">Transmembrane</keyword>
<comment type="caution">
    <text evidence="3">The sequence shown here is derived from an EMBL/GenBank/DDBJ whole genome shotgun (WGS) entry which is preliminary data.</text>
</comment>
<reference evidence="4" key="1">
    <citation type="submission" date="2013-09" db="EMBL/GenBank/DDBJ databases">
        <title>Corchorus olitorius genome sequencing.</title>
        <authorList>
            <person name="Alam M."/>
            <person name="Haque M.S."/>
            <person name="Islam M.S."/>
            <person name="Emdad E.M."/>
            <person name="Islam M.M."/>
            <person name="Ahmed B."/>
            <person name="Halim A."/>
            <person name="Hossen Q.M.M."/>
            <person name="Hossain M.Z."/>
            <person name="Ahmed R."/>
            <person name="Khan M.M."/>
            <person name="Islam R."/>
            <person name="Rashid M.M."/>
            <person name="Khan S.A."/>
            <person name="Rahman M.S."/>
            <person name="Alam M."/>
            <person name="Yahiya A.S."/>
            <person name="Khan M.S."/>
            <person name="Azam M.S."/>
            <person name="Haque T."/>
            <person name="Lashkar M.Z.H."/>
            <person name="Akhand A.I."/>
            <person name="Morshed G."/>
            <person name="Roy S."/>
            <person name="Uddin K.S."/>
            <person name="Rabeya T."/>
            <person name="Hossain A.S."/>
            <person name="Chowdhury A."/>
            <person name="Snigdha A.R."/>
            <person name="Mortoza M.S."/>
            <person name="Matin S.A."/>
            <person name="Hoque S.M.E."/>
            <person name="Islam M.K."/>
            <person name="Roy D.K."/>
            <person name="Haider R."/>
            <person name="Moosa M.M."/>
            <person name="Elias S.M."/>
            <person name="Hasan A.M."/>
            <person name="Jahan S."/>
            <person name="Shafiuddin M."/>
            <person name="Mahmood N."/>
            <person name="Shommy N.S."/>
        </authorList>
    </citation>
    <scope>NUCLEOTIDE SEQUENCE [LARGE SCALE GENOMIC DNA]</scope>
    <source>
        <strain evidence="4">cv. O-4</strain>
    </source>
</reference>
<feature type="region of interest" description="Disordered" evidence="1">
    <location>
        <begin position="1"/>
        <end position="20"/>
    </location>
</feature>